<accession>A0ABP0HX22</accession>
<dbReference type="InterPro" id="IPR046341">
    <property type="entry name" value="SET_dom_sf"/>
</dbReference>
<gene>
    <name evidence="3" type="ORF">SCF082_LOCUS3828</name>
</gene>
<keyword evidence="1" id="KW-0175">Coiled coil</keyword>
<reference evidence="3 4" key="1">
    <citation type="submission" date="2024-02" db="EMBL/GenBank/DDBJ databases">
        <authorList>
            <person name="Chen Y."/>
            <person name="Shah S."/>
            <person name="Dougan E. K."/>
            <person name="Thang M."/>
            <person name="Chan C."/>
        </authorList>
    </citation>
    <scope>NUCLEOTIDE SEQUENCE [LARGE SCALE GENOMIC DNA]</scope>
</reference>
<dbReference type="Gene3D" id="2.170.270.10">
    <property type="entry name" value="SET domain"/>
    <property type="match status" value="1"/>
</dbReference>
<organism evidence="3 4">
    <name type="scientific">Durusdinium trenchii</name>
    <dbReference type="NCBI Taxonomy" id="1381693"/>
    <lineage>
        <taxon>Eukaryota</taxon>
        <taxon>Sar</taxon>
        <taxon>Alveolata</taxon>
        <taxon>Dinophyceae</taxon>
        <taxon>Suessiales</taxon>
        <taxon>Symbiodiniaceae</taxon>
        <taxon>Durusdinium</taxon>
    </lineage>
</organism>
<dbReference type="CDD" id="cd20071">
    <property type="entry name" value="SET_SMYD"/>
    <property type="match status" value="1"/>
</dbReference>
<protein>
    <submittedName>
        <fullName evidence="3">Potential protein lysine methyltransferase SET5 (SET domain-containing protein 5)</fullName>
    </submittedName>
</protein>
<evidence type="ECO:0000313" key="3">
    <source>
        <dbReference type="EMBL" id="CAK8994176.1"/>
    </source>
</evidence>
<keyword evidence="4" id="KW-1185">Reference proteome</keyword>
<dbReference type="InterPro" id="IPR050869">
    <property type="entry name" value="H3K4_H4K5_MeTrfase"/>
</dbReference>
<dbReference type="Proteomes" id="UP001642464">
    <property type="component" value="Unassembled WGS sequence"/>
</dbReference>
<dbReference type="EMBL" id="CAXAMM010001980">
    <property type="protein sequence ID" value="CAK8994176.1"/>
    <property type="molecule type" value="Genomic_DNA"/>
</dbReference>
<comment type="caution">
    <text evidence="3">The sequence shown here is derived from an EMBL/GenBank/DDBJ whole genome shotgun (WGS) entry which is preliminary data.</text>
</comment>
<keyword evidence="3" id="KW-0808">Transferase</keyword>
<evidence type="ECO:0000313" key="4">
    <source>
        <dbReference type="Proteomes" id="UP001642464"/>
    </source>
</evidence>
<dbReference type="PANTHER" id="PTHR12197">
    <property type="entry name" value="HISTONE-LYSINE N-METHYLTRANSFERASE SMYD"/>
    <property type="match status" value="1"/>
</dbReference>
<dbReference type="InterPro" id="IPR001214">
    <property type="entry name" value="SET_dom"/>
</dbReference>
<name>A0ABP0HX22_9DINO</name>
<proteinExistence type="predicted"/>
<feature type="domain" description="SET" evidence="2">
    <location>
        <begin position="1"/>
        <end position="183"/>
    </location>
</feature>
<feature type="coiled-coil region" evidence="1">
    <location>
        <begin position="413"/>
        <end position="447"/>
    </location>
</feature>
<evidence type="ECO:0000259" key="2">
    <source>
        <dbReference type="PROSITE" id="PS50280"/>
    </source>
</evidence>
<dbReference type="SUPFAM" id="SSF82199">
    <property type="entry name" value="SET domain"/>
    <property type="match status" value="1"/>
</dbReference>
<evidence type="ECO:0000256" key="1">
    <source>
        <dbReference type="SAM" id="Coils"/>
    </source>
</evidence>
<keyword evidence="3" id="KW-0489">Methyltransferase</keyword>
<dbReference type="GO" id="GO:0032259">
    <property type="term" value="P:methylation"/>
    <property type="evidence" value="ECO:0007669"/>
    <property type="project" value="UniProtKB-KW"/>
</dbReference>
<dbReference type="PROSITE" id="PS50280">
    <property type="entry name" value="SET"/>
    <property type="match status" value="1"/>
</dbReference>
<sequence>MVACAYALVAKGSFKQGDVILLEEAQKSSSKITGMGDPVAGGGRQPRGGLGLLSRSQRRRLAALHCHTRLAPARAEDGAGALSEQLGEEGERLLEEMVASGVWTAEQAVQDAGWLWQLLRVWDANKLSFVTAQGPEQCVFERISRLNHSCEPNVRLLPAGPKQLLVVAAVDIREGEELCICYPERNILPMLHFLHAPTSWRRRTLERWQFLCRCVRCEAPRPEQVEDLEEEARALVSPLQAATSSEDFPIDQVLQLLSQCQDAGLGCDHWLSFWLLSLCMVGSSARPLQVASHGVARASHLPVLPGSLQPLAERCPNAAQLLAQGDRGAGTAPRPGVTARLTSYFSFSGVKKQRKVDGARATPCDATCSGRAELPTVQRQRTCPLCRTPSQVAVVEEPPTAIGMAQDLLGRMQDLLDEEVQALKRKYQALQLEADLLEQELEKELVQVCCQDAAVDLEARALLARLTAALRRQGVAPGRLFAALSPQKAPLALEACGGEERGGELCSGPVLL</sequence>
<dbReference type="Pfam" id="PF00856">
    <property type="entry name" value="SET"/>
    <property type="match status" value="1"/>
</dbReference>
<dbReference type="GO" id="GO:0008168">
    <property type="term" value="F:methyltransferase activity"/>
    <property type="evidence" value="ECO:0007669"/>
    <property type="project" value="UniProtKB-KW"/>
</dbReference>